<accession>A0AAE3MDS0</accession>
<keyword evidence="1" id="KW-0597">Phosphoprotein</keyword>
<comment type="caution">
    <text evidence="4">The sequence shown here is derived from an EMBL/GenBank/DDBJ whole genome shotgun (WGS) entry which is preliminary data.</text>
</comment>
<keyword evidence="5" id="KW-1185">Reference proteome</keyword>
<dbReference type="InterPro" id="IPR036457">
    <property type="entry name" value="PPM-type-like_dom_sf"/>
</dbReference>
<proteinExistence type="predicted"/>
<evidence type="ECO:0000259" key="3">
    <source>
        <dbReference type="SMART" id="SM00331"/>
    </source>
</evidence>
<gene>
    <name evidence="4" type="ORF">OM074_05935</name>
</gene>
<dbReference type="PANTHER" id="PTHR43547">
    <property type="entry name" value="TWO-COMPONENT HISTIDINE KINASE"/>
    <property type="match status" value="1"/>
</dbReference>
<name>A0AAE3MDS0_9BACT</name>
<evidence type="ECO:0000256" key="2">
    <source>
        <dbReference type="SAM" id="Phobius"/>
    </source>
</evidence>
<organism evidence="4 5">
    <name type="scientific">Plebeiibacterium marinum</name>
    <dbReference type="NCBI Taxonomy" id="2992111"/>
    <lineage>
        <taxon>Bacteria</taxon>
        <taxon>Pseudomonadati</taxon>
        <taxon>Bacteroidota</taxon>
        <taxon>Bacteroidia</taxon>
        <taxon>Marinilabiliales</taxon>
        <taxon>Marinilabiliaceae</taxon>
        <taxon>Plebeiibacterium</taxon>
    </lineage>
</organism>
<evidence type="ECO:0000256" key="1">
    <source>
        <dbReference type="ARBA" id="ARBA00022553"/>
    </source>
</evidence>
<feature type="transmembrane region" description="Helical" evidence="2">
    <location>
        <begin position="714"/>
        <end position="733"/>
    </location>
</feature>
<dbReference type="Pfam" id="PF07494">
    <property type="entry name" value="Reg_prop"/>
    <property type="match status" value="2"/>
</dbReference>
<evidence type="ECO:0000313" key="4">
    <source>
        <dbReference type="EMBL" id="MCW3805157.1"/>
    </source>
</evidence>
<dbReference type="AlphaFoldDB" id="A0AAE3MDS0"/>
<dbReference type="SUPFAM" id="SSF63829">
    <property type="entry name" value="Calcium-dependent phosphotriesterase"/>
    <property type="match status" value="2"/>
</dbReference>
<keyword evidence="2" id="KW-1133">Transmembrane helix</keyword>
<feature type="domain" description="PPM-type phosphatase" evidence="3">
    <location>
        <begin position="791"/>
        <end position="1012"/>
    </location>
</feature>
<sequence>MESSKVYSICQMEDGFIWLGTDIGLSRFDGLQFKNYTIKNNLGKGGVRELFRDVNNVLWIGHEGGQISRYFNNHFEVIEVPGISNNITSFCQVNEQEIWVTTLGNGVFKIENTNAPLDLLKVVPVTSKNVSNVVFNSYMSKKQGVFLITDVDIQFYDIDKAEFKRYNPRNLDTYFQFSVLFEDSKGNMWYGTFNGGLYKQDALSGEVQYYDIKDGLASNWITGIIEDRNSNIWISHWDMGSRGGVTKISPDGSLKVFDKENGLHDNKIWCLAEDIEGNILIGTTEHGLDIFKGERFVSFTSKNGLADNHINSVLQLTGGDFWIGTNKGISYGNVEKGNLNKYNQDNNQISNQIRFFKRDLNNNIWIGTEDQGVELYDVRKKRFVSQPYVNQHLPRFSKAVWAMEIDKNNILWMGTPAGLCAYDITSKKYVKTYGRIDSLPANEIKSLFCDHKGTLWVGTQNGGVSFFNDGYFRNIDLPDKITPNSITENSLGHLIVGTEAHGVYVLDGNRVVSQYTISDGLYTNNSRFVITDGFDNIYVGTTIGLNKILHGKDVVLSYSERNGFVGIEAKANACFKDNVGRLWFGTVGGLTCYDPSIDQSAPEIPITHITAFMVNGEEIDVNRKKVFPSYKNNILFHYSSISVYDPSSVTYHIMLEGADEDWESTDQQRTANYRALPPGSYEFKVMAFNSHGLSAKEPVSVGFIILAPLYKRPWFIMLMVVFIIGVTVVVVRLRERNLKRDKKLLAEKVAERTKELNNAKIKLEDRNNDIMDSIRYARRIQSAITQIDIPFDDTFVFFKPKDVVSGDFYWASTHNGKEYLSAIDCTGHGVPGAFMSVIGYTSLSKIIVEKGIMKPAEILDQLNREIILRLNQREEEEVNDGMDLSLISYDSATRIMEYAGAYNAVWIVRLGELIEIKANRFAIGRTTGVDKVFTNHEVQLEKGDMVYLFSDGYADQFGGPKGKKYKASALKKLMVKISSLPVDEQKELLSLELDEWKGELEQIDDILIIGRRF</sequence>
<dbReference type="InterPro" id="IPR011110">
    <property type="entry name" value="Reg_prop"/>
</dbReference>
<reference evidence="4" key="1">
    <citation type="submission" date="2022-10" db="EMBL/GenBank/DDBJ databases">
        <authorList>
            <person name="Yu W.X."/>
        </authorList>
    </citation>
    <scope>NUCLEOTIDE SEQUENCE</scope>
    <source>
        <strain evidence="4">D04</strain>
    </source>
</reference>
<dbReference type="InterPro" id="IPR011123">
    <property type="entry name" value="Y_Y_Y"/>
</dbReference>
<dbReference type="Pfam" id="PF07228">
    <property type="entry name" value="SpoIIE"/>
    <property type="match status" value="1"/>
</dbReference>
<dbReference type="Gene3D" id="2.130.10.10">
    <property type="entry name" value="YVTN repeat-like/Quinoprotein amine dehydrogenase"/>
    <property type="match status" value="4"/>
</dbReference>
<keyword evidence="2" id="KW-0812">Transmembrane</keyword>
<keyword evidence="2" id="KW-0472">Membrane</keyword>
<evidence type="ECO:0000313" key="5">
    <source>
        <dbReference type="Proteomes" id="UP001207408"/>
    </source>
</evidence>
<dbReference type="Gene3D" id="3.60.40.10">
    <property type="entry name" value="PPM-type phosphatase domain"/>
    <property type="match status" value="1"/>
</dbReference>
<dbReference type="InterPro" id="IPR015943">
    <property type="entry name" value="WD40/YVTN_repeat-like_dom_sf"/>
</dbReference>
<dbReference type="GO" id="GO:0000155">
    <property type="term" value="F:phosphorelay sensor kinase activity"/>
    <property type="evidence" value="ECO:0007669"/>
    <property type="project" value="TreeGrafter"/>
</dbReference>
<dbReference type="InterPro" id="IPR001932">
    <property type="entry name" value="PPM-type_phosphatase-like_dom"/>
</dbReference>
<dbReference type="RefSeq" id="WP_301198431.1">
    <property type="nucleotide sequence ID" value="NZ_JAPDPI010000008.1"/>
</dbReference>
<dbReference type="InterPro" id="IPR013783">
    <property type="entry name" value="Ig-like_fold"/>
</dbReference>
<dbReference type="EMBL" id="JAPDPI010000008">
    <property type="protein sequence ID" value="MCW3805157.1"/>
    <property type="molecule type" value="Genomic_DNA"/>
</dbReference>
<dbReference type="Pfam" id="PF07495">
    <property type="entry name" value="Y_Y_Y"/>
    <property type="match status" value="1"/>
</dbReference>
<dbReference type="Gene3D" id="2.60.40.10">
    <property type="entry name" value="Immunoglobulins"/>
    <property type="match status" value="1"/>
</dbReference>
<dbReference type="PANTHER" id="PTHR43547:SF2">
    <property type="entry name" value="HYBRID SIGNAL TRANSDUCTION HISTIDINE KINASE C"/>
    <property type="match status" value="1"/>
</dbReference>
<protein>
    <submittedName>
        <fullName evidence="4">SpoIIE family protein phosphatase</fullName>
    </submittedName>
</protein>
<dbReference type="Proteomes" id="UP001207408">
    <property type="component" value="Unassembled WGS sequence"/>
</dbReference>
<dbReference type="SMART" id="SM00331">
    <property type="entry name" value="PP2C_SIG"/>
    <property type="match status" value="1"/>
</dbReference>